<sequence length="119" mass="13512">MAMNIKGKNLTPVEFEEEVNSPMLVTTIKLGTKSCGLAHQFKGILEEDPQCVDSFMFDSGTRLNLSLDFPPALILTGDGHAEEFGYRAIKKFEEGEEIKDYNKDYVFFENVVENLYFSE</sequence>
<name>A0A8B6BSA4_MYTGA</name>
<protein>
    <submittedName>
        <fullName evidence="1">Uncharacterized protein</fullName>
    </submittedName>
</protein>
<proteinExistence type="predicted"/>
<gene>
    <name evidence="1" type="ORF">MGAL_10B051862</name>
</gene>
<feature type="non-terminal residue" evidence="1">
    <location>
        <position position="119"/>
    </location>
</feature>
<keyword evidence="2" id="KW-1185">Reference proteome</keyword>
<dbReference type="Proteomes" id="UP000596742">
    <property type="component" value="Unassembled WGS sequence"/>
</dbReference>
<reference evidence="1" key="1">
    <citation type="submission" date="2018-11" db="EMBL/GenBank/DDBJ databases">
        <authorList>
            <person name="Alioto T."/>
            <person name="Alioto T."/>
        </authorList>
    </citation>
    <scope>NUCLEOTIDE SEQUENCE</scope>
</reference>
<evidence type="ECO:0000313" key="2">
    <source>
        <dbReference type="Proteomes" id="UP000596742"/>
    </source>
</evidence>
<organism evidence="1 2">
    <name type="scientific">Mytilus galloprovincialis</name>
    <name type="common">Mediterranean mussel</name>
    <dbReference type="NCBI Taxonomy" id="29158"/>
    <lineage>
        <taxon>Eukaryota</taxon>
        <taxon>Metazoa</taxon>
        <taxon>Spiralia</taxon>
        <taxon>Lophotrochozoa</taxon>
        <taxon>Mollusca</taxon>
        <taxon>Bivalvia</taxon>
        <taxon>Autobranchia</taxon>
        <taxon>Pteriomorphia</taxon>
        <taxon>Mytilida</taxon>
        <taxon>Mytiloidea</taxon>
        <taxon>Mytilidae</taxon>
        <taxon>Mytilinae</taxon>
        <taxon>Mytilus</taxon>
    </lineage>
</organism>
<dbReference type="EMBL" id="UYJE01000634">
    <property type="protein sequence ID" value="VDH94707.1"/>
    <property type="molecule type" value="Genomic_DNA"/>
</dbReference>
<evidence type="ECO:0000313" key="1">
    <source>
        <dbReference type="EMBL" id="VDH94707.1"/>
    </source>
</evidence>
<accession>A0A8B6BSA4</accession>
<dbReference type="AlphaFoldDB" id="A0A8B6BSA4"/>
<comment type="caution">
    <text evidence="1">The sequence shown here is derived from an EMBL/GenBank/DDBJ whole genome shotgun (WGS) entry which is preliminary data.</text>
</comment>